<accession>A0A6C0DPY6</accession>
<evidence type="ECO:0000256" key="3">
    <source>
        <dbReference type="SAM" id="Coils"/>
    </source>
</evidence>
<keyword evidence="2" id="KW-0460">Magnesium</keyword>
<dbReference type="GO" id="GO:0046872">
    <property type="term" value="F:metal ion binding"/>
    <property type="evidence" value="ECO:0007669"/>
    <property type="project" value="UniProtKB-KW"/>
</dbReference>
<dbReference type="GO" id="GO:0017108">
    <property type="term" value="F:5'-flap endonuclease activity"/>
    <property type="evidence" value="ECO:0007669"/>
    <property type="project" value="TreeGrafter"/>
</dbReference>
<organism evidence="4">
    <name type="scientific">viral metagenome</name>
    <dbReference type="NCBI Taxonomy" id="1070528"/>
    <lineage>
        <taxon>unclassified sequences</taxon>
        <taxon>metagenomes</taxon>
        <taxon>organismal metagenomes</taxon>
    </lineage>
</organism>
<evidence type="ECO:0000313" key="4">
    <source>
        <dbReference type="EMBL" id="QHT18382.1"/>
    </source>
</evidence>
<feature type="coiled-coil region" evidence="3">
    <location>
        <begin position="60"/>
        <end position="88"/>
    </location>
</feature>
<proteinExistence type="predicted"/>
<dbReference type="PANTHER" id="PTHR11081">
    <property type="entry name" value="FLAP ENDONUCLEASE FAMILY MEMBER"/>
    <property type="match status" value="1"/>
</dbReference>
<dbReference type="AlphaFoldDB" id="A0A6C0DPY6"/>
<dbReference type="InterPro" id="IPR006084">
    <property type="entry name" value="XPG/Rad2"/>
</dbReference>
<dbReference type="Gene3D" id="3.40.50.1010">
    <property type="entry name" value="5'-nuclease"/>
    <property type="match status" value="1"/>
</dbReference>
<name>A0A6C0DPY6_9ZZZZ</name>
<reference evidence="4" key="1">
    <citation type="journal article" date="2020" name="Nature">
        <title>Giant virus diversity and host interactions through global metagenomics.</title>
        <authorList>
            <person name="Schulz F."/>
            <person name="Roux S."/>
            <person name="Paez-Espino D."/>
            <person name="Jungbluth S."/>
            <person name="Walsh D.A."/>
            <person name="Denef V.J."/>
            <person name="McMahon K.D."/>
            <person name="Konstantinidis K.T."/>
            <person name="Eloe-Fadrosh E.A."/>
            <person name="Kyrpides N.C."/>
            <person name="Woyke T."/>
        </authorList>
    </citation>
    <scope>NUCLEOTIDE SEQUENCE</scope>
    <source>
        <strain evidence="4">GVMAG-M-3300023174-46</strain>
    </source>
</reference>
<dbReference type="PRINTS" id="PR00853">
    <property type="entry name" value="XPGRADSUPER"/>
</dbReference>
<evidence type="ECO:0000256" key="1">
    <source>
        <dbReference type="ARBA" id="ARBA00022723"/>
    </source>
</evidence>
<evidence type="ECO:0000256" key="2">
    <source>
        <dbReference type="ARBA" id="ARBA00022842"/>
    </source>
</evidence>
<keyword evidence="1" id="KW-0479">Metal-binding</keyword>
<dbReference type="PANTHER" id="PTHR11081:SF9">
    <property type="entry name" value="FLAP ENDONUCLEASE 1"/>
    <property type="match status" value="1"/>
</dbReference>
<dbReference type="SUPFAM" id="SSF88723">
    <property type="entry name" value="PIN domain-like"/>
    <property type="match status" value="1"/>
</dbReference>
<keyword evidence="3" id="KW-0175">Coiled coil</keyword>
<sequence length="269" mass="30857">MTYIHSLKKYADMKQKHLSIGLDGYCLLYTFKDKTHAFEQYLRNLQALRHTLTFVMDCKASDEKKQVMNQRREARDQAEEEAQELRSFLSSELFEALDPSQKEAVEKKLEQTQRNAWHMTTAHMTWLKEMLQTLQIPLVWAEGEADEALAKGAKQGQYSVVVSSDSDLLILGVETLWIPRGVGIQHTELRGMDFRRFVGLAGADRLFELAYLAGCDVQPRSLVPFATAVSWLRFYGSLQKVHEKFPEKVTQKDLETFATMRSPGGCWSL</sequence>
<dbReference type="EMBL" id="MN739655">
    <property type="protein sequence ID" value="QHT18382.1"/>
    <property type="molecule type" value="Genomic_DNA"/>
</dbReference>
<evidence type="ECO:0008006" key="5">
    <source>
        <dbReference type="Google" id="ProtNLM"/>
    </source>
</evidence>
<protein>
    <recommendedName>
        <fullName evidence="5">XPG-I domain-containing protein</fullName>
    </recommendedName>
</protein>
<dbReference type="InterPro" id="IPR029060">
    <property type="entry name" value="PIN-like_dom_sf"/>
</dbReference>